<keyword evidence="3" id="KW-1185">Reference proteome</keyword>
<feature type="domain" description="AB hydrolase-1" evidence="1">
    <location>
        <begin position="55"/>
        <end position="289"/>
    </location>
</feature>
<dbReference type="PANTHER" id="PTHR43139:SF22">
    <property type="entry name" value="AB HYDROLASE-1 DOMAIN-CONTAINING PROTEIN"/>
    <property type="match status" value="1"/>
</dbReference>
<dbReference type="AlphaFoldDB" id="A0AAV1D9J2"/>
<dbReference type="GO" id="GO:0016787">
    <property type="term" value="F:hydrolase activity"/>
    <property type="evidence" value="ECO:0007669"/>
    <property type="project" value="UniProtKB-ARBA"/>
</dbReference>
<name>A0AAV1D9J2_OLDCO</name>
<dbReference type="PRINTS" id="PR00111">
    <property type="entry name" value="ABHYDROLASE"/>
</dbReference>
<evidence type="ECO:0000313" key="2">
    <source>
        <dbReference type="EMBL" id="CAI9104530.1"/>
    </source>
</evidence>
<dbReference type="InterPro" id="IPR029058">
    <property type="entry name" value="AB_hydrolase_fold"/>
</dbReference>
<sequence>MMNVFATTKPFGTLMMKLLAGLVPKKVEIEPGTIMNFWAPMELVDENSKKKITKPVVLLLHGFCADGLLTWFFQAPALATDYTVFFADLLFFGDSISDNPDRSTSFQAECLAKGLRMFGVEKCTVVGFSYGGMVGFKMAKLFPNLVDSMVVTGTVMESDEPAAGGDSWKNERLARWSHFLLPETTSGGRKLLKFGSHRFQWFPDFVVSDFLEVMYEHKKEKRQLLEALYFSDDDDFKPANLTQRVHLLWGANDRILSLEVAHSLKTKLGDKAQLIWIEDAGHLVQMDRPLLYNSCLKQILASFYAPTTSP</sequence>
<dbReference type="Pfam" id="PF00561">
    <property type="entry name" value="Abhydrolase_1"/>
    <property type="match status" value="1"/>
</dbReference>
<evidence type="ECO:0000313" key="3">
    <source>
        <dbReference type="Proteomes" id="UP001161247"/>
    </source>
</evidence>
<dbReference type="SUPFAM" id="SSF53474">
    <property type="entry name" value="alpha/beta-Hydrolases"/>
    <property type="match status" value="1"/>
</dbReference>
<dbReference type="EMBL" id="OX459121">
    <property type="protein sequence ID" value="CAI9104530.1"/>
    <property type="molecule type" value="Genomic_DNA"/>
</dbReference>
<evidence type="ECO:0000259" key="1">
    <source>
        <dbReference type="Pfam" id="PF00561"/>
    </source>
</evidence>
<dbReference type="PANTHER" id="PTHR43139">
    <property type="entry name" value="SI:DKEY-122A22.2"/>
    <property type="match status" value="1"/>
</dbReference>
<accession>A0AAV1D9J2</accession>
<dbReference type="Gene3D" id="3.40.50.1820">
    <property type="entry name" value="alpha/beta hydrolase"/>
    <property type="match status" value="1"/>
</dbReference>
<gene>
    <name evidence="2" type="ORF">OLC1_LOCUS13438</name>
</gene>
<proteinExistence type="predicted"/>
<dbReference type="InterPro" id="IPR052370">
    <property type="entry name" value="Meta-cleavage_hydrolase"/>
</dbReference>
<organism evidence="2 3">
    <name type="scientific">Oldenlandia corymbosa var. corymbosa</name>
    <dbReference type="NCBI Taxonomy" id="529605"/>
    <lineage>
        <taxon>Eukaryota</taxon>
        <taxon>Viridiplantae</taxon>
        <taxon>Streptophyta</taxon>
        <taxon>Embryophyta</taxon>
        <taxon>Tracheophyta</taxon>
        <taxon>Spermatophyta</taxon>
        <taxon>Magnoliopsida</taxon>
        <taxon>eudicotyledons</taxon>
        <taxon>Gunneridae</taxon>
        <taxon>Pentapetalae</taxon>
        <taxon>asterids</taxon>
        <taxon>lamiids</taxon>
        <taxon>Gentianales</taxon>
        <taxon>Rubiaceae</taxon>
        <taxon>Rubioideae</taxon>
        <taxon>Spermacoceae</taxon>
        <taxon>Hedyotis-Oldenlandia complex</taxon>
        <taxon>Oldenlandia</taxon>
    </lineage>
</organism>
<dbReference type="InterPro" id="IPR000073">
    <property type="entry name" value="AB_hydrolase_1"/>
</dbReference>
<protein>
    <submittedName>
        <fullName evidence="2">OLC1v1003223C3</fullName>
    </submittedName>
</protein>
<reference evidence="2" key="1">
    <citation type="submission" date="2023-03" db="EMBL/GenBank/DDBJ databases">
        <authorList>
            <person name="Julca I."/>
        </authorList>
    </citation>
    <scope>NUCLEOTIDE SEQUENCE</scope>
</reference>
<dbReference type="Proteomes" id="UP001161247">
    <property type="component" value="Chromosome 4"/>
</dbReference>